<dbReference type="InterPro" id="IPR004181">
    <property type="entry name" value="Znf_MIZ"/>
</dbReference>
<dbReference type="PROSITE" id="PS50800">
    <property type="entry name" value="SAP"/>
    <property type="match status" value="1"/>
</dbReference>
<evidence type="ECO:0000256" key="2">
    <source>
        <dbReference type="ARBA" id="ARBA00005383"/>
    </source>
</evidence>
<dbReference type="PANTHER" id="PTHR10782">
    <property type="entry name" value="ZINC FINGER MIZ DOMAIN-CONTAINING PROTEIN"/>
    <property type="match status" value="1"/>
</dbReference>
<evidence type="ECO:0000259" key="10">
    <source>
        <dbReference type="PROSITE" id="PS50800"/>
    </source>
</evidence>
<protein>
    <submittedName>
        <fullName evidence="13">PINIT domain-containing protein</fullName>
    </submittedName>
</protein>
<keyword evidence="3" id="KW-0808">Transferase</keyword>
<dbReference type="PROSITE" id="PS51044">
    <property type="entry name" value="ZF_SP_RING"/>
    <property type="match status" value="1"/>
</dbReference>
<evidence type="ECO:0000259" key="12">
    <source>
        <dbReference type="PROSITE" id="PS51466"/>
    </source>
</evidence>
<dbReference type="GO" id="GO:0016925">
    <property type="term" value="P:protein sumoylation"/>
    <property type="evidence" value="ECO:0007669"/>
    <property type="project" value="TreeGrafter"/>
</dbReference>
<feature type="domain" description="PINIT" evidence="12">
    <location>
        <begin position="147"/>
        <end position="298"/>
    </location>
</feature>
<evidence type="ECO:0000256" key="8">
    <source>
        <dbReference type="PROSITE-ProRule" id="PRU00452"/>
    </source>
</evidence>
<feature type="compositionally biased region" description="Low complexity" evidence="9">
    <location>
        <begin position="90"/>
        <end position="104"/>
    </location>
</feature>
<evidence type="ECO:0000256" key="5">
    <source>
        <dbReference type="ARBA" id="ARBA00022771"/>
    </source>
</evidence>
<dbReference type="Gene3D" id="2.60.120.780">
    <property type="entry name" value="PINIT domain"/>
    <property type="match status" value="1"/>
</dbReference>
<reference evidence="13" key="1">
    <citation type="journal article" date="2023" name="Mol. Phylogenet. Evol.">
        <title>Genome-scale phylogeny and comparative genomics of the fungal order Sordariales.</title>
        <authorList>
            <person name="Hensen N."/>
            <person name="Bonometti L."/>
            <person name="Westerberg I."/>
            <person name="Brannstrom I.O."/>
            <person name="Guillou S."/>
            <person name="Cros-Aarteil S."/>
            <person name="Calhoun S."/>
            <person name="Haridas S."/>
            <person name="Kuo A."/>
            <person name="Mondo S."/>
            <person name="Pangilinan J."/>
            <person name="Riley R."/>
            <person name="LaButti K."/>
            <person name="Andreopoulos B."/>
            <person name="Lipzen A."/>
            <person name="Chen C."/>
            <person name="Yan M."/>
            <person name="Daum C."/>
            <person name="Ng V."/>
            <person name="Clum A."/>
            <person name="Steindorff A."/>
            <person name="Ohm R.A."/>
            <person name="Martin F."/>
            <person name="Silar P."/>
            <person name="Natvig D.O."/>
            <person name="Lalanne C."/>
            <person name="Gautier V."/>
            <person name="Ament-Velasquez S.L."/>
            <person name="Kruys A."/>
            <person name="Hutchinson M.I."/>
            <person name="Powell A.J."/>
            <person name="Barry K."/>
            <person name="Miller A.N."/>
            <person name="Grigoriev I.V."/>
            <person name="Debuchy R."/>
            <person name="Gladieux P."/>
            <person name="Hiltunen Thoren M."/>
            <person name="Johannesson H."/>
        </authorList>
    </citation>
    <scope>NUCLEOTIDE SEQUENCE</scope>
    <source>
        <strain evidence="13">CBS 314.62</strain>
    </source>
</reference>
<proteinExistence type="inferred from homology"/>
<feature type="compositionally biased region" description="Polar residues" evidence="9">
    <location>
        <begin position="482"/>
        <end position="491"/>
    </location>
</feature>
<dbReference type="InterPro" id="IPR031141">
    <property type="entry name" value="SIZ1/2_SP-RING"/>
</dbReference>
<feature type="region of interest" description="Disordered" evidence="9">
    <location>
        <begin position="449"/>
        <end position="527"/>
    </location>
</feature>
<evidence type="ECO:0000256" key="3">
    <source>
        <dbReference type="ARBA" id="ARBA00022679"/>
    </source>
</evidence>
<evidence type="ECO:0000256" key="7">
    <source>
        <dbReference type="ARBA" id="ARBA00022833"/>
    </source>
</evidence>
<dbReference type="Pfam" id="PF02037">
    <property type="entry name" value="SAP"/>
    <property type="match status" value="1"/>
</dbReference>
<name>A0AAE1CFL4_9PEZI</name>
<evidence type="ECO:0000256" key="4">
    <source>
        <dbReference type="ARBA" id="ARBA00022723"/>
    </source>
</evidence>
<dbReference type="InterPro" id="IPR023321">
    <property type="entry name" value="PINIT"/>
</dbReference>
<keyword evidence="4" id="KW-0479">Metal-binding</keyword>
<feature type="compositionally biased region" description="Polar residues" evidence="9">
    <location>
        <begin position="517"/>
        <end position="527"/>
    </location>
</feature>
<dbReference type="InterPro" id="IPR038654">
    <property type="entry name" value="PINIT_sf"/>
</dbReference>
<feature type="domain" description="SAP" evidence="10">
    <location>
        <begin position="20"/>
        <end position="54"/>
    </location>
</feature>
<organism evidence="13 14">
    <name type="scientific">Podospora appendiculata</name>
    <dbReference type="NCBI Taxonomy" id="314037"/>
    <lineage>
        <taxon>Eukaryota</taxon>
        <taxon>Fungi</taxon>
        <taxon>Dikarya</taxon>
        <taxon>Ascomycota</taxon>
        <taxon>Pezizomycotina</taxon>
        <taxon>Sordariomycetes</taxon>
        <taxon>Sordariomycetidae</taxon>
        <taxon>Sordariales</taxon>
        <taxon>Podosporaceae</taxon>
        <taxon>Podospora</taxon>
    </lineage>
</organism>
<keyword evidence="7" id="KW-0862">Zinc</keyword>
<evidence type="ECO:0000256" key="1">
    <source>
        <dbReference type="ARBA" id="ARBA00004718"/>
    </source>
</evidence>
<dbReference type="Pfam" id="PF14324">
    <property type="entry name" value="PINIT"/>
    <property type="match status" value="1"/>
</dbReference>
<dbReference type="InterPro" id="IPR003034">
    <property type="entry name" value="SAP_dom"/>
</dbReference>
<dbReference type="GO" id="GO:0000785">
    <property type="term" value="C:chromatin"/>
    <property type="evidence" value="ECO:0007669"/>
    <property type="project" value="TreeGrafter"/>
</dbReference>
<dbReference type="PANTHER" id="PTHR10782:SF4">
    <property type="entry name" value="TONALLI, ISOFORM E"/>
    <property type="match status" value="1"/>
</dbReference>
<dbReference type="Proteomes" id="UP001270362">
    <property type="component" value="Unassembled WGS sequence"/>
</dbReference>
<evidence type="ECO:0000256" key="6">
    <source>
        <dbReference type="ARBA" id="ARBA00022786"/>
    </source>
</evidence>
<dbReference type="InterPro" id="IPR013083">
    <property type="entry name" value="Znf_RING/FYVE/PHD"/>
</dbReference>
<keyword evidence="5 8" id="KW-0863">Zinc-finger</keyword>
<comment type="pathway">
    <text evidence="1">Protein modification; protein sumoylation.</text>
</comment>
<evidence type="ECO:0000313" key="14">
    <source>
        <dbReference type="Proteomes" id="UP001270362"/>
    </source>
</evidence>
<evidence type="ECO:0000259" key="11">
    <source>
        <dbReference type="PROSITE" id="PS51044"/>
    </source>
</evidence>
<gene>
    <name evidence="13" type="ORF">B0T22DRAFT_503610</name>
</gene>
<dbReference type="GO" id="GO:0061665">
    <property type="term" value="F:SUMO ligase activity"/>
    <property type="evidence" value="ECO:0007669"/>
    <property type="project" value="TreeGrafter"/>
</dbReference>
<dbReference type="CDD" id="cd16792">
    <property type="entry name" value="SP-RING_Siz-like"/>
    <property type="match status" value="1"/>
</dbReference>
<dbReference type="GO" id="GO:0008270">
    <property type="term" value="F:zinc ion binding"/>
    <property type="evidence" value="ECO:0007669"/>
    <property type="project" value="UniProtKB-KW"/>
</dbReference>
<comment type="caution">
    <text evidence="13">The sequence shown here is derived from an EMBL/GenBank/DDBJ whole genome shotgun (WGS) entry which is preliminary data.</text>
</comment>
<reference evidence="13" key="2">
    <citation type="submission" date="2023-06" db="EMBL/GenBank/DDBJ databases">
        <authorList>
            <consortium name="Lawrence Berkeley National Laboratory"/>
            <person name="Haridas S."/>
            <person name="Hensen N."/>
            <person name="Bonometti L."/>
            <person name="Westerberg I."/>
            <person name="Brannstrom I.O."/>
            <person name="Guillou S."/>
            <person name="Cros-Aarteil S."/>
            <person name="Calhoun S."/>
            <person name="Kuo A."/>
            <person name="Mondo S."/>
            <person name="Pangilinan J."/>
            <person name="Riley R."/>
            <person name="Labutti K."/>
            <person name="Andreopoulos B."/>
            <person name="Lipzen A."/>
            <person name="Chen C."/>
            <person name="Yanf M."/>
            <person name="Daum C."/>
            <person name="Ng V."/>
            <person name="Clum A."/>
            <person name="Steindorff A."/>
            <person name="Ohm R."/>
            <person name="Martin F."/>
            <person name="Silar P."/>
            <person name="Natvig D."/>
            <person name="Lalanne C."/>
            <person name="Gautier V."/>
            <person name="Ament-Velasquez S.L."/>
            <person name="Kruys A."/>
            <person name="Hutchinson M.I."/>
            <person name="Powell A.J."/>
            <person name="Barry K."/>
            <person name="Miller A.N."/>
            <person name="Grigoriev I.V."/>
            <person name="Debuchy R."/>
            <person name="Gladieux P."/>
            <person name="Thoren M.H."/>
            <person name="Johannesson H."/>
        </authorList>
    </citation>
    <scope>NUCLEOTIDE SEQUENCE</scope>
    <source>
        <strain evidence="13">CBS 314.62</strain>
    </source>
</reference>
<evidence type="ECO:0000256" key="9">
    <source>
        <dbReference type="SAM" id="MobiDB-lite"/>
    </source>
</evidence>
<dbReference type="Pfam" id="PF02891">
    <property type="entry name" value="zf-MIZ"/>
    <property type="match status" value="1"/>
</dbReference>
<dbReference type="PROSITE" id="PS51466">
    <property type="entry name" value="PINIT"/>
    <property type="match status" value="1"/>
</dbReference>
<comment type="similarity">
    <text evidence="2">Belongs to the PIAS family.</text>
</comment>
<keyword evidence="6" id="KW-0833">Ubl conjugation pathway</keyword>
<dbReference type="Gene3D" id="3.30.40.10">
    <property type="entry name" value="Zinc/RING finger domain, C3HC4 (zinc finger)"/>
    <property type="match status" value="1"/>
</dbReference>
<accession>A0AAE1CFL4</accession>
<dbReference type="EMBL" id="JAULSO010000001">
    <property type="protein sequence ID" value="KAK3692590.1"/>
    <property type="molecule type" value="Genomic_DNA"/>
</dbReference>
<feature type="region of interest" description="Disordered" evidence="9">
    <location>
        <begin position="85"/>
        <end position="150"/>
    </location>
</feature>
<keyword evidence="14" id="KW-1185">Reference proteome</keyword>
<evidence type="ECO:0000313" key="13">
    <source>
        <dbReference type="EMBL" id="KAK3692590.1"/>
    </source>
</evidence>
<feature type="domain" description="SP-RING-type" evidence="11">
    <location>
        <begin position="325"/>
        <end position="410"/>
    </location>
</feature>
<sequence length="527" mass="57943">MDSTGPSEAEVQALIRTISIPAIQKPVLQAICVANGLAKTGNKSELQRRIQDLIRECKDKADDHLFRQVRDCVFKHAPLHAGVSASMHLPPTTSQQPQQQTGYYPPAPSQNTPHYAMSGYAPGGSYGVPSRNRDPPLQPQGTTDCLAGRSPNGTLLTTTGFTYKPSPFYDIKYRIGDVKTCEAMAQHRHSVTLPIKAGDHPMLQQCITDPTMRVMIFCAGGNTGAQDISFPHQSELKVNDGDVKANLRGLKNKPGSTRPVDITGSLRLKPLSYQNNIEFTYALTQKKFYLGLYICKSTPVDTLVGQIQKKIRKESVITEIAKKANDPDVIATSQNLSLKCPLSYMRLKLPCRALSCSHIQCFDATSYLQLQEQGPQWICPVCNKPAPFDQLAVDEYVREILVETSESVEQVTIEPDGKWAAPGMQRTAKSESHEASFLDDEDFVISEYPRSRNQSNGTPTRPGAAAGLIGTPTTDSRDSSAMPRSTTSNKRTLPEVIDLTFSDDDDEPPARPMKRQNYGSNGYSGSY</sequence>
<dbReference type="AlphaFoldDB" id="A0AAE1CFL4"/>